<keyword evidence="4 5" id="KW-0472">Membrane</keyword>
<evidence type="ECO:0000256" key="4">
    <source>
        <dbReference type="ARBA" id="ARBA00023136"/>
    </source>
</evidence>
<evidence type="ECO:0000256" key="3">
    <source>
        <dbReference type="ARBA" id="ARBA00022989"/>
    </source>
</evidence>
<dbReference type="EMBL" id="CP096205">
    <property type="protein sequence ID" value="UPQ78341.1"/>
    <property type="molecule type" value="Genomic_DNA"/>
</dbReference>
<organism evidence="6 7">
    <name type="scientific">Flavobacterium azooxidireducens</name>
    <dbReference type="NCBI Taxonomy" id="1871076"/>
    <lineage>
        <taxon>Bacteria</taxon>
        <taxon>Pseudomonadati</taxon>
        <taxon>Bacteroidota</taxon>
        <taxon>Flavobacteriia</taxon>
        <taxon>Flavobacteriales</taxon>
        <taxon>Flavobacteriaceae</taxon>
        <taxon>Flavobacterium</taxon>
    </lineage>
</organism>
<dbReference type="Proteomes" id="UP000830583">
    <property type="component" value="Chromosome"/>
</dbReference>
<gene>
    <name evidence="6" type="ORF">M0M57_12000</name>
</gene>
<evidence type="ECO:0000256" key="2">
    <source>
        <dbReference type="ARBA" id="ARBA00022692"/>
    </source>
</evidence>
<evidence type="ECO:0000313" key="7">
    <source>
        <dbReference type="Proteomes" id="UP000830583"/>
    </source>
</evidence>
<evidence type="ECO:0000256" key="1">
    <source>
        <dbReference type="ARBA" id="ARBA00004127"/>
    </source>
</evidence>
<accession>A0ABY4KDF3</accession>
<keyword evidence="2 5" id="KW-0812">Transmembrane</keyword>
<sequence>MKKTSKDYIFVVIQFLLFGIYMFDFFQPLAIPKPLATFGMVIAFIGFMIALLTVFELKTNLTVFPTPTQKAVLLTHGFFRYSRHPIYSGILMVAFGYALYKYSIYKLLIAGLLFIWFYLKSTYEEKQLAQKFNSYKEYQEKVGRFFPKIKR</sequence>
<dbReference type="RefSeq" id="WP_248433268.1">
    <property type="nucleotide sequence ID" value="NZ_CP096205.1"/>
</dbReference>
<dbReference type="InterPro" id="IPR007318">
    <property type="entry name" value="Phopholipid_MeTrfase"/>
</dbReference>
<feature type="transmembrane region" description="Helical" evidence="5">
    <location>
        <begin position="103"/>
        <end position="119"/>
    </location>
</feature>
<dbReference type="Gene3D" id="1.20.120.1630">
    <property type="match status" value="1"/>
</dbReference>
<proteinExistence type="predicted"/>
<protein>
    <submittedName>
        <fullName evidence="6">Isoprenylcysteine carboxylmethyltransferase family protein</fullName>
    </submittedName>
</protein>
<feature type="transmembrane region" description="Helical" evidence="5">
    <location>
        <begin position="35"/>
        <end position="57"/>
    </location>
</feature>
<dbReference type="PANTHER" id="PTHR43847">
    <property type="entry name" value="BLL3993 PROTEIN"/>
    <property type="match status" value="1"/>
</dbReference>
<feature type="transmembrane region" description="Helical" evidence="5">
    <location>
        <begin position="7"/>
        <end position="23"/>
    </location>
</feature>
<keyword evidence="3 5" id="KW-1133">Transmembrane helix</keyword>
<reference evidence="6" key="1">
    <citation type="submission" date="2022-04" db="EMBL/GenBank/DDBJ databases">
        <title>Consumption of N2O by Flavobacterium azooxidireducens sp. nov. isolated from Decomposing Leaf Litter of Phragmites australis (Cav.).</title>
        <authorList>
            <person name="Behrendt U."/>
            <person name="Spanner T."/>
            <person name="Augustin J."/>
            <person name="Horn M.A."/>
            <person name="Kolb S."/>
            <person name="Ulrich A."/>
        </authorList>
    </citation>
    <scope>NUCLEOTIDE SEQUENCE</scope>
    <source>
        <strain evidence="6">IGB 4-14</strain>
    </source>
</reference>
<evidence type="ECO:0000256" key="5">
    <source>
        <dbReference type="SAM" id="Phobius"/>
    </source>
</evidence>
<comment type="subcellular location">
    <subcellularLocation>
        <location evidence="1">Endomembrane system</location>
        <topology evidence="1">Multi-pass membrane protein</topology>
    </subcellularLocation>
</comment>
<keyword evidence="7" id="KW-1185">Reference proteome</keyword>
<name>A0ABY4KDF3_9FLAO</name>
<dbReference type="InterPro" id="IPR052527">
    <property type="entry name" value="Metal_cation-efflux_comp"/>
</dbReference>
<evidence type="ECO:0000313" key="6">
    <source>
        <dbReference type="EMBL" id="UPQ78341.1"/>
    </source>
</evidence>
<dbReference type="Pfam" id="PF04191">
    <property type="entry name" value="PEMT"/>
    <property type="match status" value="1"/>
</dbReference>
<dbReference type="PANTHER" id="PTHR43847:SF1">
    <property type="entry name" value="BLL3993 PROTEIN"/>
    <property type="match status" value="1"/>
</dbReference>